<dbReference type="AlphaFoldDB" id="A0ABC8JQZ4"/>
<protein>
    <submittedName>
        <fullName evidence="2">Uncharacterized protein</fullName>
    </submittedName>
</protein>
<dbReference type="Proteomes" id="UP001642260">
    <property type="component" value="Unassembled WGS sequence"/>
</dbReference>
<evidence type="ECO:0000313" key="3">
    <source>
        <dbReference type="Proteomes" id="UP001642260"/>
    </source>
</evidence>
<gene>
    <name evidence="2" type="ORF">ERUC_LOCUS14426</name>
</gene>
<comment type="caution">
    <text evidence="2">The sequence shown here is derived from an EMBL/GenBank/DDBJ whole genome shotgun (WGS) entry which is preliminary data.</text>
</comment>
<accession>A0ABC8JQZ4</accession>
<evidence type="ECO:0000313" key="2">
    <source>
        <dbReference type="EMBL" id="CAH8337409.1"/>
    </source>
</evidence>
<evidence type="ECO:0000256" key="1">
    <source>
        <dbReference type="SAM" id="MobiDB-lite"/>
    </source>
</evidence>
<name>A0ABC8JQZ4_ERUVS</name>
<feature type="compositionally biased region" description="Low complexity" evidence="1">
    <location>
        <begin position="192"/>
        <end position="201"/>
    </location>
</feature>
<feature type="compositionally biased region" description="Pro residues" evidence="1">
    <location>
        <begin position="162"/>
        <end position="173"/>
    </location>
</feature>
<proteinExistence type="predicted"/>
<reference evidence="2 3" key="1">
    <citation type="submission" date="2022-03" db="EMBL/GenBank/DDBJ databases">
        <authorList>
            <person name="Macdonald S."/>
            <person name="Ahmed S."/>
            <person name="Newling K."/>
        </authorList>
    </citation>
    <scope>NUCLEOTIDE SEQUENCE [LARGE SCALE GENOMIC DNA]</scope>
</reference>
<keyword evidence="3" id="KW-1185">Reference proteome</keyword>
<dbReference type="EMBL" id="CAKOAT010135154">
    <property type="protein sequence ID" value="CAH8337409.1"/>
    <property type="molecule type" value="Genomic_DNA"/>
</dbReference>
<sequence length="236" mass="25120">MASLRSQDVENLARRIRISREARRRSGCVVPLGAWGGGGLDLVSDPDFGCEISLLPLAFSACSSRLGEWIRLVEASWVPFDGGAAVLLPLVSVVSGGVLLGRSIFLSGAFFEWLSVPSRNGLRRVLRRGGFPMSNPWASVRLASALIPPSLAAGNPSAEPNLVPPLPPDPPDPSRNLSLTHYPPLSPPSSHTSATARTVAPVVTVRSKQTSSTTDIEMLSILENSLSFHRNIAPLS</sequence>
<feature type="region of interest" description="Disordered" evidence="1">
    <location>
        <begin position="157"/>
        <end position="201"/>
    </location>
</feature>
<organism evidence="2 3">
    <name type="scientific">Eruca vesicaria subsp. sativa</name>
    <name type="common">Garden rocket</name>
    <name type="synonym">Eruca sativa</name>
    <dbReference type="NCBI Taxonomy" id="29727"/>
    <lineage>
        <taxon>Eukaryota</taxon>
        <taxon>Viridiplantae</taxon>
        <taxon>Streptophyta</taxon>
        <taxon>Embryophyta</taxon>
        <taxon>Tracheophyta</taxon>
        <taxon>Spermatophyta</taxon>
        <taxon>Magnoliopsida</taxon>
        <taxon>eudicotyledons</taxon>
        <taxon>Gunneridae</taxon>
        <taxon>Pentapetalae</taxon>
        <taxon>rosids</taxon>
        <taxon>malvids</taxon>
        <taxon>Brassicales</taxon>
        <taxon>Brassicaceae</taxon>
        <taxon>Brassiceae</taxon>
        <taxon>Eruca</taxon>
    </lineage>
</organism>